<sequence length="170" mass="20111">ELEENLKIIERILEKFTDYKTIVNEDFNAKSPAWGQGNLDEREQIKIDEIVKEDGELTKDYKESRDFILRKHFPLIDDHYELTEEELPDIEEYKFTKQENGIKGMKRGGAPEYDGWTIELVEECYFTDSEWFTQVLNTCFINGFFPEKLEDSRSYFDSQGGERLEGLQVI</sequence>
<organism evidence="1 2">
    <name type="scientific">Araneus ventricosus</name>
    <name type="common">Orbweaver spider</name>
    <name type="synonym">Epeira ventricosa</name>
    <dbReference type="NCBI Taxonomy" id="182803"/>
    <lineage>
        <taxon>Eukaryota</taxon>
        <taxon>Metazoa</taxon>
        <taxon>Ecdysozoa</taxon>
        <taxon>Arthropoda</taxon>
        <taxon>Chelicerata</taxon>
        <taxon>Arachnida</taxon>
        <taxon>Araneae</taxon>
        <taxon>Araneomorphae</taxon>
        <taxon>Entelegynae</taxon>
        <taxon>Araneoidea</taxon>
        <taxon>Araneidae</taxon>
        <taxon>Araneus</taxon>
    </lineage>
</organism>
<name>A0A4Y2AE73_ARAVE</name>
<comment type="caution">
    <text evidence="1">The sequence shown here is derived from an EMBL/GenBank/DDBJ whole genome shotgun (WGS) entry which is preliminary data.</text>
</comment>
<feature type="non-terminal residue" evidence="1">
    <location>
        <position position="1"/>
    </location>
</feature>
<proteinExistence type="predicted"/>
<evidence type="ECO:0000313" key="2">
    <source>
        <dbReference type="Proteomes" id="UP000499080"/>
    </source>
</evidence>
<dbReference type="AlphaFoldDB" id="A0A4Y2AE73"/>
<protein>
    <submittedName>
        <fullName evidence="1">Uncharacterized protein</fullName>
    </submittedName>
</protein>
<dbReference type="EMBL" id="BGPR01000015">
    <property type="protein sequence ID" value="GBL78171.1"/>
    <property type="molecule type" value="Genomic_DNA"/>
</dbReference>
<accession>A0A4Y2AE73</accession>
<gene>
    <name evidence="1" type="ORF">AVEN_42748-2_1</name>
</gene>
<evidence type="ECO:0000313" key="1">
    <source>
        <dbReference type="EMBL" id="GBL78171.1"/>
    </source>
</evidence>
<keyword evidence="2" id="KW-1185">Reference proteome</keyword>
<dbReference type="Proteomes" id="UP000499080">
    <property type="component" value="Unassembled WGS sequence"/>
</dbReference>
<reference evidence="1 2" key="1">
    <citation type="journal article" date="2019" name="Sci. Rep.">
        <title>Orb-weaving spider Araneus ventricosus genome elucidates the spidroin gene catalogue.</title>
        <authorList>
            <person name="Kono N."/>
            <person name="Nakamura H."/>
            <person name="Ohtoshi R."/>
            <person name="Moran D.A.P."/>
            <person name="Shinohara A."/>
            <person name="Yoshida Y."/>
            <person name="Fujiwara M."/>
            <person name="Mori M."/>
            <person name="Tomita M."/>
            <person name="Arakawa K."/>
        </authorList>
    </citation>
    <scope>NUCLEOTIDE SEQUENCE [LARGE SCALE GENOMIC DNA]</scope>
</reference>